<reference evidence="5" key="1">
    <citation type="submission" date="2020-05" db="EMBL/GenBank/DDBJ databases">
        <authorList>
            <person name="Chiriac C."/>
            <person name="Salcher M."/>
            <person name="Ghai R."/>
            <person name="Kavagutti S V."/>
        </authorList>
    </citation>
    <scope>NUCLEOTIDE SEQUENCE</scope>
</reference>
<accession>A0A6J7FK10</accession>
<dbReference type="Pfam" id="PF17932">
    <property type="entry name" value="TetR_C_24"/>
    <property type="match status" value="1"/>
</dbReference>
<dbReference type="InterPro" id="IPR036271">
    <property type="entry name" value="Tet_transcr_reg_TetR-rel_C_sf"/>
</dbReference>
<name>A0A6J7FK10_9ZZZZ</name>
<dbReference type="InterPro" id="IPR001647">
    <property type="entry name" value="HTH_TetR"/>
</dbReference>
<gene>
    <name evidence="5" type="ORF">UFOPK3609_00001</name>
</gene>
<keyword evidence="3" id="KW-0804">Transcription</keyword>
<protein>
    <submittedName>
        <fullName evidence="5">Unannotated protein</fullName>
    </submittedName>
</protein>
<dbReference type="InterPro" id="IPR041490">
    <property type="entry name" value="KstR2_TetR_C"/>
</dbReference>
<evidence type="ECO:0000256" key="3">
    <source>
        <dbReference type="ARBA" id="ARBA00023163"/>
    </source>
</evidence>
<dbReference type="Gene3D" id="1.10.10.60">
    <property type="entry name" value="Homeodomain-like"/>
    <property type="match status" value="1"/>
</dbReference>
<dbReference type="SUPFAM" id="SSF48498">
    <property type="entry name" value="Tetracyclin repressor-like, C-terminal domain"/>
    <property type="match status" value="1"/>
</dbReference>
<feature type="domain" description="HTH tetR-type" evidence="4">
    <location>
        <begin position="5"/>
        <end position="65"/>
    </location>
</feature>
<dbReference type="SUPFAM" id="SSF46689">
    <property type="entry name" value="Homeodomain-like"/>
    <property type="match status" value="1"/>
</dbReference>
<dbReference type="Pfam" id="PF00440">
    <property type="entry name" value="TetR_N"/>
    <property type="match status" value="1"/>
</dbReference>
<evidence type="ECO:0000256" key="2">
    <source>
        <dbReference type="ARBA" id="ARBA00023125"/>
    </source>
</evidence>
<dbReference type="EMBL" id="CAFBMQ010000001">
    <property type="protein sequence ID" value="CAB4895776.1"/>
    <property type="molecule type" value="Genomic_DNA"/>
</dbReference>
<dbReference type="InterPro" id="IPR009057">
    <property type="entry name" value="Homeodomain-like_sf"/>
</dbReference>
<dbReference type="Gene3D" id="1.10.357.10">
    <property type="entry name" value="Tetracycline Repressor, domain 2"/>
    <property type="match status" value="1"/>
</dbReference>
<evidence type="ECO:0000256" key="1">
    <source>
        <dbReference type="ARBA" id="ARBA00023015"/>
    </source>
</evidence>
<dbReference type="PANTHER" id="PTHR30055:SF234">
    <property type="entry name" value="HTH-TYPE TRANSCRIPTIONAL REGULATOR BETI"/>
    <property type="match status" value="1"/>
</dbReference>
<evidence type="ECO:0000313" key="5">
    <source>
        <dbReference type="EMBL" id="CAB4895776.1"/>
    </source>
</evidence>
<sequence>MREVPSSIAARLPAAAELFAERGLDATKIEDVAAATGVPKATLYYYFSGKEEILAFLFRDTLRHMADQVRLAAERDGTAAERLVDVMRAQLTVMGEQPSVCRALLGELGRAGRMPAIAAAIRDAYHAPVAQLLREGADDGSLAAVVDVDAAALVIFGAVTVTGLSQLVDGDSIAVDQASQALAKVLLDGLRGS</sequence>
<dbReference type="AlphaFoldDB" id="A0A6J7FK10"/>
<evidence type="ECO:0000259" key="4">
    <source>
        <dbReference type="PROSITE" id="PS50977"/>
    </source>
</evidence>
<dbReference type="GO" id="GO:0000976">
    <property type="term" value="F:transcription cis-regulatory region binding"/>
    <property type="evidence" value="ECO:0007669"/>
    <property type="project" value="TreeGrafter"/>
</dbReference>
<dbReference type="GO" id="GO:0003700">
    <property type="term" value="F:DNA-binding transcription factor activity"/>
    <property type="evidence" value="ECO:0007669"/>
    <property type="project" value="TreeGrafter"/>
</dbReference>
<dbReference type="PROSITE" id="PS50977">
    <property type="entry name" value="HTH_TETR_2"/>
    <property type="match status" value="1"/>
</dbReference>
<keyword evidence="2" id="KW-0238">DNA-binding</keyword>
<organism evidence="5">
    <name type="scientific">freshwater metagenome</name>
    <dbReference type="NCBI Taxonomy" id="449393"/>
    <lineage>
        <taxon>unclassified sequences</taxon>
        <taxon>metagenomes</taxon>
        <taxon>ecological metagenomes</taxon>
    </lineage>
</organism>
<keyword evidence="1" id="KW-0805">Transcription regulation</keyword>
<dbReference type="PRINTS" id="PR00455">
    <property type="entry name" value="HTHTETR"/>
</dbReference>
<dbReference type="PANTHER" id="PTHR30055">
    <property type="entry name" value="HTH-TYPE TRANSCRIPTIONAL REGULATOR RUTR"/>
    <property type="match status" value="1"/>
</dbReference>
<dbReference type="InterPro" id="IPR050109">
    <property type="entry name" value="HTH-type_TetR-like_transc_reg"/>
</dbReference>
<proteinExistence type="predicted"/>